<dbReference type="Proteomes" id="UP000004688">
    <property type="component" value="Chromosome"/>
</dbReference>
<dbReference type="PANTHER" id="PTHR13194">
    <property type="entry name" value="COMPLEX I INTERMEDIATE-ASSOCIATED PROTEIN 30"/>
    <property type="match status" value="1"/>
</dbReference>
<dbReference type="RefSeq" id="WP_015494853.1">
    <property type="nucleotide sequence ID" value="NC_020908.1"/>
</dbReference>
<dbReference type="STRING" id="391616.OA238_c15270"/>
<dbReference type="OrthoDB" id="442188at2"/>
<organism evidence="4 5">
    <name type="scientific">Octadecabacter arcticus 238</name>
    <dbReference type="NCBI Taxonomy" id="391616"/>
    <lineage>
        <taxon>Bacteria</taxon>
        <taxon>Pseudomonadati</taxon>
        <taxon>Pseudomonadota</taxon>
        <taxon>Alphaproteobacteria</taxon>
        <taxon>Rhodobacterales</taxon>
        <taxon>Roseobacteraceae</taxon>
        <taxon>Octadecabacter</taxon>
    </lineage>
</organism>
<feature type="domain" description="NADH:ubiquinone oxidoreductase intermediate-associated protein 30" evidence="3">
    <location>
        <begin position="34"/>
        <end position="170"/>
    </location>
</feature>
<keyword evidence="2" id="KW-0732">Signal</keyword>
<dbReference type="HOGENOM" id="CLU_059028_5_2_5"/>
<evidence type="ECO:0000313" key="4">
    <source>
        <dbReference type="EMBL" id="AGI71665.1"/>
    </source>
</evidence>
<dbReference type="EMBL" id="CP003742">
    <property type="protein sequence ID" value="AGI71665.1"/>
    <property type="molecule type" value="Genomic_DNA"/>
</dbReference>
<proteinExistence type="inferred from homology"/>
<evidence type="ECO:0000313" key="5">
    <source>
        <dbReference type="Proteomes" id="UP000004688"/>
    </source>
</evidence>
<evidence type="ECO:0000256" key="1">
    <source>
        <dbReference type="ARBA" id="ARBA00007884"/>
    </source>
</evidence>
<feature type="signal peptide" evidence="2">
    <location>
        <begin position="1"/>
        <end position="23"/>
    </location>
</feature>
<dbReference type="InterPro" id="IPR013857">
    <property type="entry name" value="NADH-UbQ_OxRdtase-assoc_prot30"/>
</dbReference>
<keyword evidence="5" id="KW-1185">Reference proteome</keyword>
<dbReference type="eggNOG" id="COG0702">
    <property type="taxonomic scope" value="Bacteria"/>
</dbReference>
<dbReference type="InterPro" id="IPR039131">
    <property type="entry name" value="NDUFAF1"/>
</dbReference>
<name>M9RPD5_9RHOB</name>
<dbReference type="KEGG" id="oar:OA238_c15270"/>
<feature type="chain" id="PRO_5004102944" description="NADH:ubiquinone oxidoreductase intermediate-associated protein 30 domain-containing protein" evidence="2">
    <location>
        <begin position="24"/>
        <end position="184"/>
    </location>
</feature>
<dbReference type="InterPro" id="IPR008979">
    <property type="entry name" value="Galactose-bd-like_sf"/>
</dbReference>
<dbReference type="PANTHER" id="PTHR13194:SF19">
    <property type="entry name" value="NAD(P)-BINDING ROSSMANN-FOLD SUPERFAMILY PROTEIN"/>
    <property type="match status" value="1"/>
</dbReference>
<gene>
    <name evidence="4" type="ORF">OA238_c15270</name>
</gene>
<dbReference type="Pfam" id="PF08547">
    <property type="entry name" value="CIA30"/>
    <property type="match status" value="1"/>
</dbReference>
<evidence type="ECO:0000256" key="2">
    <source>
        <dbReference type="SAM" id="SignalP"/>
    </source>
</evidence>
<sequence>MRFLNLLRLALVAALFCPTLSFAEGTMIEFPVSEPARWDYFSDQVMGGVSEGRVAFEMVDNQPVLRLTGRVSTANRGGFIQARTELDAPLSDTAQGIVLTVRGNAQPYYLHLRTKWTVLSWQLYQAKFETSETWREVRVPFEAFEPYGRLLRQSFKISDVRSIAIVAFGRDHDADLSVRAIGVY</sequence>
<evidence type="ECO:0000259" key="3">
    <source>
        <dbReference type="Pfam" id="PF08547"/>
    </source>
</evidence>
<reference evidence="4 5" key="1">
    <citation type="journal article" date="2013" name="PLoS ONE">
        <title>Poles Apart: Arctic and Antarctic Octadecabacter strains Share High Genome Plasticity and a New Type of Xanthorhodopsin.</title>
        <authorList>
            <person name="Vollmers J."/>
            <person name="Voget S."/>
            <person name="Dietrich S."/>
            <person name="Gollnow K."/>
            <person name="Smits M."/>
            <person name="Meyer K."/>
            <person name="Brinkhoff T."/>
            <person name="Simon M."/>
            <person name="Daniel R."/>
        </authorList>
    </citation>
    <scope>NUCLEOTIDE SEQUENCE [LARGE SCALE GENOMIC DNA]</scope>
    <source>
        <strain evidence="4 5">238</strain>
    </source>
</reference>
<accession>M9RPD5</accession>
<protein>
    <recommendedName>
        <fullName evidence="3">NADH:ubiquinone oxidoreductase intermediate-associated protein 30 domain-containing protein</fullName>
    </recommendedName>
</protein>
<comment type="similarity">
    <text evidence="1">Belongs to the CIA30 family.</text>
</comment>
<dbReference type="AlphaFoldDB" id="M9RPD5"/>
<dbReference type="SUPFAM" id="SSF49785">
    <property type="entry name" value="Galactose-binding domain-like"/>
    <property type="match status" value="1"/>
</dbReference>